<dbReference type="EMBL" id="BLQM01000342">
    <property type="protein sequence ID" value="GMH84320.1"/>
    <property type="molecule type" value="Genomic_DNA"/>
</dbReference>
<evidence type="ECO:0000313" key="3">
    <source>
        <dbReference type="EMBL" id="GMH84320.1"/>
    </source>
</evidence>
<evidence type="ECO:0000256" key="1">
    <source>
        <dbReference type="RuleBase" id="RU003682"/>
    </source>
</evidence>
<keyword evidence="1" id="KW-0560">Oxidoreductase</keyword>
<gene>
    <name evidence="3" type="ORF">TL16_g09888</name>
</gene>
<dbReference type="InterPro" id="IPR005123">
    <property type="entry name" value="Oxoglu/Fe-dep_dioxygenase_dom"/>
</dbReference>
<dbReference type="Proteomes" id="UP001162640">
    <property type="component" value="Unassembled WGS sequence"/>
</dbReference>
<evidence type="ECO:0000259" key="2">
    <source>
        <dbReference type="PROSITE" id="PS51471"/>
    </source>
</evidence>
<feature type="domain" description="Fe2OG dioxygenase" evidence="2">
    <location>
        <begin position="301"/>
        <end position="420"/>
    </location>
</feature>
<dbReference type="Pfam" id="PF13640">
    <property type="entry name" value="2OG-FeII_Oxy_3"/>
    <property type="match status" value="1"/>
</dbReference>
<keyword evidence="1" id="KW-0479">Metal-binding</keyword>
<sequence length="437" mass="48699">MKLPRPSLKFHLLTMDISEVFERTGGKRVVLGFNAAPKSPTNTPILAAIYMLQSSEDTEESITQALDILSSIPSSPIPSDYSYNTVKPSKKRKSTLDSEIPQFLHPSIVSSYASLSLHLLTSSPTHLTSSLSSFPSNPSSLLRHASLLRSSSKLESSYNYYVKAYKSALNLRNLENVIIEFSDFIDLSELTSTASKSCYMSCLLGSLLSHHTSVLEHLSNFKITKRIKPSIWKCIPINTGRDVEGDCLEIRDFLPSNYLERMKEIFKPGGLFWKETGYPPTSFYSFYIRKPLKSGNVLEQVIFDIMLNRLSETYDTSKIVGGEFWAHTRSGGSSLGHQLHYDTDELRLEKEKILKHPAISSVLYLSSEGGNTLVFDDEKTYVVKPEAGKFIAFKGDRLHGVLPCKGSGRRTTFMVGFWEEEKVKGGGGRVGGGGYVE</sequence>
<proteinExistence type="inferred from homology"/>
<dbReference type="AlphaFoldDB" id="A0A9W7ENK7"/>
<accession>A0A9W7ENK7</accession>
<comment type="caution">
    <text evidence="3">The sequence shown here is derived from an EMBL/GenBank/DDBJ whole genome shotgun (WGS) entry which is preliminary data.</text>
</comment>
<dbReference type="GO" id="GO:0016491">
    <property type="term" value="F:oxidoreductase activity"/>
    <property type="evidence" value="ECO:0007669"/>
    <property type="project" value="UniProtKB-KW"/>
</dbReference>
<dbReference type="GO" id="GO:0046872">
    <property type="term" value="F:metal ion binding"/>
    <property type="evidence" value="ECO:0007669"/>
    <property type="project" value="UniProtKB-KW"/>
</dbReference>
<reference evidence="4" key="1">
    <citation type="journal article" date="2023" name="Commun. Biol.">
        <title>Genome analysis of Parmales, the sister group of diatoms, reveals the evolutionary specialization of diatoms from phago-mixotrophs to photoautotrophs.</title>
        <authorList>
            <person name="Ban H."/>
            <person name="Sato S."/>
            <person name="Yoshikawa S."/>
            <person name="Yamada K."/>
            <person name="Nakamura Y."/>
            <person name="Ichinomiya M."/>
            <person name="Sato N."/>
            <person name="Blanc-Mathieu R."/>
            <person name="Endo H."/>
            <person name="Kuwata A."/>
            <person name="Ogata H."/>
        </authorList>
    </citation>
    <scope>NUCLEOTIDE SEQUENCE [LARGE SCALE GENOMIC DNA]</scope>
</reference>
<organism evidence="3 4">
    <name type="scientific">Triparma laevis f. inornata</name>
    <dbReference type="NCBI Taxonomy" id="1714386"/>
    <lineage>
        <taxon>Eukaryota</taxon>
        <taxon>Sar</taxon>
        <taxon>Stramenopiles</taxon>
        <taxon>Ochrophyta</taxon>
        <taxon>Bolidophyceae</taxon>
        <taxon>Parmales</taxon>
        <taxon>Triparmaceae</taxon>
        <taxon>Triparma</taxon>
    </lineage>
</organism>
<name>A0A9W7ENK7_9STRA</name>
<dbReference type="Gene3D" id="2.60.120.620">
    <property type="entry name" value="q2cbj1_9rhob like domain"/>
    <property type="match status" value="1"/>
</dbReference>
<dbReference type="PROSITE" id="PS51471">
    <property type="entry name" value="FE2OG_OXY"/>
    <property type="match status" value="1"/>
</dbReference>
<dbReference type="InterPro" id="IPR044862">
    <property type="entry name" value="Pro_4_hyd_alph_FE2OG_OXY"/>
</dbReference>
<comment type="similarity">
    <text evidence="1">Belongs to the iron/ascorbate-dependent oxidoreductase family.</text>
</comment>
<evidence type="ECO:0000313" key="4">
    <source>
        <dbReference type="Proteomes" id="UP001162640"/>
    </source>
</evidence>
<keyword evidence="1" id="KW-0408">Iron</keyword>
<protein>
    <recommendedName>
        <fullName evidence="2">Fe2OG dioxygenase domain-containing protein</fullName>
    </recommendedName>
</protein>